<name>A0AA38RI49_9PEZI</name>
<reference evidence="3" key="1">
    <citation type="submission" date="2022-07" db="EMBL/GenBank/DDBJ databases">
        <title>Fungi with potential for degradation of polypropylene.</title>
        <authorList>
            <person name="Gostincar C."/>
        </authorList>
    </citation>
    <scope>NUCLEOTIDE SEQUENCE</scope>
    <source>
        <strain evidence="3">EXF-13287</strain>
    </source>
</reference>
<evidence type="ECO:0000259" key="2">
    <source>
        <dbReference type="Pfam" id="PF20516"/>
    </source>
</evidence>
<feature type="domain" description="PD-(D/E)XK nuclease-like" evidence="2">
    <location>
        <begin position="237"/>
        <end position="497"/>
    </location>
</feature>
<comment type="caution">
    <text evidence="3">The sequence shown here is derived from an EMBL/GenBank/DDBJ whole genome shotgun (WGS) entry which is preliminary data.</text>
</comment>
<evidence type="ECO:0000313" key="3">
    <source>
        <dbReference type="EMBL" id="KAJ9150176.1"/>
    </source>
</evidence>
<dbReference type="EMBL" id="JANBVN010000072">
    <property type="protein sequence ID" value="KAJ9150176.1"/>
    <property type="molecule type" value="Genomic_DNA"/>
</dbReference>
<dbReference type="InterPro" id="IPR046797">
    <property type="entry name" value="PDDEXK_12"/>
</dbReference>
<dbReference type="AlphaFoldDB" id="A0AA38RI49"/>
<dbReference type="Pfam" id="PF20516">
    <property type="entry name" value="PDDEXK_12"/>
    <property type="match status" value="1"/>
</dbReference>
<feature type="compositionally biased region" description="Basic and acidic residues" evidence="1">
    <location>
        <begin position="79"/>
        <end position="88"/>
    </location>
</feature>
<dbReference type="Proteomes" id="UP001174691">
    <property type="component" value="Unassembled WGS sequence"/>
</dbReference>
<keyword evidence="4" id="KW-1185">Reference proteome</keyword>
<proteinExistence type="predicted"/>
<feature type="region of interest" description="Disordered" evidence="1">
    <location>
        <begin position="54"/>
        <end position="153"/>
    </location>
</feature>
<evidence type="ECO:0000313" key="4">
    <source>
        <dbReference type="Proteomes" id="UP001174691"/>
    </source>
</evidence>
<organism evidence="3 4">
    <name type="scientific">Coniochaeta hoffmannii</name>
    <dbReference type="NCBI Taxonomy" id="91930"/>
    <lineage>
        <taxon>Eukaryota</taxon>
        <taxon>Fungi</taxon>
        <taxon>Dikarya</taxon>
        <taxon>Ascomycota</taxon>
        <taxon>Pezizomycotina</taxon>
        <taxon>Sordariomycetes</taxon>
        <taxon>Sordariomycetidae</taxon>
        <taxon>Coniochaetales</taxon>
        <taxon>Coniochaetaceae</taxon>
        <taxon>Coniochaeta</taxon>
    </lineage>
</organism>
<evidence type="ECO:0000256" key="1">
    <source>
        <dbReference type="SAM" id="MobiDB-lite"/>
    </source>
</evidence>
<accession>A0AA38RI49</accession>
<sequence length="508" mass="56114">MHPSHQDPRRLFVEQWLASVELVDDHHSHVDTAQRAISHKRKRHDSADVANDTPFQAIMSTPPPSHGPGSASPPKKRKTLPERGRDAAGDPFMDPDATPRRQGSSLFGSDAPQLPHPSIASSSNPPSSATSDSQARSVRSRATARSTSPTKKMQSLLALRKPILPVSLEEGELPSDISELYDRLLSITDEHRDIFPAVVRDEINKAAGSRRRFPDSWFRMVEARTDRAVPATAATDAELPAPTERQAAEAAAEFVLLQKIKSRAIECRNLAMSEAAWNLEVHGPLLEHALGPCPHVRRHLVTSAQIAKPFVPLMADHALADFAEKKMVDFVLVLDNRQKEQDAAGRDGAAVEEAMFGRLGEDIRRVVQSQPNDCQTINQTSYTPLWYQPAGVSIETKASSSSAEEGRTQLAIWAAAWHQRIESLWMGSGRMTREKRVITLPLLLITEHDWNLSFACDRGDRIEIMGDVTLGDTKSLKGVYTLVAAVCELGRWMEGPFAQWMAEILAEA</sequence>
<feature type="compositionally biased region" description="Low complexity" evidence="1">
    <location>
        <begin position="116"/>
        <end position="150"/>
    </location>
</feature>
<gene>
    <name evidence="3" type="ORF">NKR19_g5320</name>
</gene>
<protein>
    <recommendedName>
        <fullName evidence="2">PD-(D/E)XK nuclease-like domain-containing protein</fullName>
    </recommendedName>
</protein>